<dbReference type="Gene3D" id="1.10.1420.10">
    <property type="match status" value="2"/>
</dbReference>
<sequence>MPPASSFDVRRVAALMASHAREDDREIDGAEKAEEEEGRFLPRRRANASRFERDRDRDAASRPPPAPPASAPPVAVVCAVIENRAHEVGIALFDREDGGGGALVLEQHVEGGASYGATLCELASSRPGVVLVVGGAGGGDGGMGINRAVRRFARARDVAIVELSRRLFDDTLGAELVTRCARVGSRLAANPRDVYLAFAAAAAVLAFVDAGGAAPAAAAAAAAVDRLRLSPGFDALLGTVTVTCARSEHFISIDPATARCLEIAAPIGARGEAAREPSNAKARSVHWSPYDRVRVASSAAARTGGAGSGNVALAATVAPRSLFGLLNTCVTRSGARLLKASLLQPLRDHATIDARLDALSELLSGAFYRTLGPSLSIPAQDAFQLRLTPLNSTPTSHRTERPSAGGLATELRAALRSTPGAADVDKVIAQFAPGGSGGGGVGNGGGVTVTAPPPPPPPNPAKVAAKIKTILGVRATLRVVPGVGDALRACASPLLREIGSTCGKDFFQSFLTRVDDVFEPDVVEGRSTFAQRTRQVFAVKGGVDAFLDLARRSFCETTEAAHELLRTTRELAGAESLRLTYSDARGFQLSVSAVEFGVMTACATRGSGGGVLHSLQRVDGRVETRRDARGGGDAYLNATPPSVKCTTSTLERLNARHKEAMDDAFARSAGVVDELVRSVRDNFPALGALSAALSLLDVLLAFAAKVMNARGAWTRPAFTSNGPLAIEEGRHPLMEGGVCGGGGGGGGGGLFVPNSTFLSDAFPFSLVTGPNMSGKSTYARQVATLVVLAHAGCYVPASFFSCPPIDAIYARVGTGDSLETDASSFMVEMREMQHILANATRDSLVLVDELGRSTSSGDGERVAWACAEALLRMDLKCVFATHADRLRGLATMYPGVRVSSLSVRVVGGGGGVVGGGGGRGYGRDGRGYDAVHGRGELDFRYKLVDGECVVDHYGLRLAATMGFPNAMMDAAWAIAREVDARDGNGGGSRVTTTNTEDPDPWGVERARRVATVAQRAMLLCAGDSDGDGAAAALEPGKLDALRRLQTQARALLTPAAPNACA</sequence>
<evidence type="ECO:0000256" key="5">
    <source>
        <dbReference type="ARBA" id="ARBA00023254"/>
    </source>
</evidence>
<protein>
    <submittedName>
        <fullName evidence="8">MutS 4</fullName>
    </submittedName>
</protein>
<dbReference type="InterPro" id="IPR007696">
    <property type="entry name" value="DNA_mismatch_repair_MutS_core"/>
</dbReference>
<dbReference type="InterPro" id="IPR045076">
    <property type="entry name" value="MutS"/>
</dbReference>
<dbReference type="SUPFAM" id="SSF48334">
    <property type="entry name" value="DNA repair protein MutS, domain III"/>
    <property type="match status" value="1"/>
</dbReference>
<dbReference type="AlphaFoldDB" id="C1MWA3"/>
<feature type="domain" description="DNA mismatch repair proteins mutS family" evidence="7">
    <location>
        <begin position="843"/>
        <end position="859"/>
    </location>
</feature>
<dbReference type="PANTHER" id="PTHR11361:SF21">
    <property type="entry name" value="MUTS PROTEIN HOMOLOG 4"/>
    <property type="match status" value="1"/>
</dbReference>
<dbReference type="OMA" id="QVIQMMF"/>
<dbReference type="KEGG" id="mpp:MICPUCDRAFT_70180"/>
<evidence type="ECO:0000313" key="8">
    <source>
        <dbReference type="EMBL" id="EEH55841.1"/>
    </source>
</evidence>
<organism evidence="9">
    <name type="scientific">Micromonas pusilla (strain CCMP1545)</name>
    <name type="common">Picoplanktonic green alga</name>
    <dbReference type="NCBI Taxonomy" id="564608"/>
    <lineage>
        <taxon>Eukaryota</taxon>
        <taxon>Viridiplantae</taxon>
        <taxon>Chlorophyta</taxon>
        <taxon>Mamiellophyceae</taxon>
        <taxon>Mamiellales</taxon>
        <taxon>Mamiellaceae</taxon>
        <taxon>Micromonas</taxon>
    </lineage>
</organism>
<dbReference type="SMART" id="SM00534">
    <property type="entry name" value="MUTSac"/>
    <property type="match status" value="1"/>
</dbReference>
<comment type="similarity">
    <text evidence="1">Belongs to the DNA mismatch repair MutS family.</text>
</comment>
<dbReference type="Pfam" id="PF05192">
    <property type="entry name" value="MutS_III"/>
    <property type="match status" value="1"/>
</dbReference>
<dbReference type="InterPro" id="IPR000432">
    <property type="entry name" value="DNA_mismatch_repair_MutS_C"/>
</dbReference>
<dbReference type="GeneID" id="9685328"/>
<feature type="compositionally biased region" description="Pro residues" evidence="6">
    <location>
        <begin position="62"/>
        <end position="71"/>
    </location>
</feature>
<dbReference type="Proteomes" id="UP000001876">
    <property type="component" value="Unassembled WGS sequence"/>
</dbReference>
<evidence type="ECO:0000256" key="2">
    <source>
        <dbReference type="ARBA" id="ARBA00022741"/>
    </source>
</evidence>
<feature type="compositionally biased region" description="Basic and acidic residues" evidence="6">
    <location>
        <begin position="19"/>
        <end position="32"/>
    </location>
</feature>
<dbReference type="SUPFAM" id="SSF52540">
    <property type="entry name" value="P-loop containing nucleoside triphosphate hydrolases"/>
    <property type="match status" value="1"/>
</dbReference>
<dbReference type="GO" id="GO:0006298">
    <property type="term" value="P:mismatch repair"/>
    <property type="evidence" value="ECO:0007669"/>
    <property type="project" value="InterPro"/>
</dbReference>
<keyword evidence="2" id="KW-0547">Nucleotide-binding</keyword>
<name>C1MWA3_MICPC</name>
<evidence type="ECO:0000256" key="6">
    <source>
        <dbReference type="SAM" id="MobiDB-lite"/>
    </source>
</evidence>
<dbReference type="GO" id="GO:0140664">
    <property type="term" value="F:ATP-dependent DNA damage sensor activity"/>
    <property type="evidence" value="ECO:0007669"/>
    <property type="project" value="InterPro"/>
</dbReference>
<dbReference type="CDD" id="cd03243">
    <property type="entry name" value="ABC_MutS_homologs"/>
    <property type="match status" value="1"/>
</dbReference>
<keyword evidence="5" id="KW-0469">Meiosis</keyword>
<proteinExistence type="inferred from homology"/>
<gene>
    <name evidence="8" type="primary">MSH4</name>
    <name evidence="8" type="ORF">MICPUCDRAFT_70180</name>
</gene>
<feature type="compositionally biased region" description="Basic and acidic residues" evidence="6">
    <location>
        <begin position="50"/>
        <end position="60"/>
    </location>
</feature>
<dbReference type="RefSeq" id="XP_003059889.1">
    <property type="nucleotide sequence ID" value="XM_003059843.1"/>
</dbReference>
<dbReference type="InterPro" id="IPR027417">
    <property type="entry name" value="P-loop_NTPase"/>
</dbReference>
<dbReference type="OrthoDB" id="276261at2759"/>
<dbReference type="eggNOG" id="KOG0220">
    <property type="taxonomic scope" value="Eukaryota"/>
</dbReference>
<dbReference type="PANTHER" id="PTHR11361">
    <property type="entry name" value="DNA MISMATCH REPAIR PROTEIN MUTS FAMILY MEMBER"/>
    <property type="match status" value="1"/>
</dbReference>
<dbReference type="EMBL" id="GG663741">
    <property type="protein sequence ID" value="EEH55841.1"/>
    <property type="molecule type" value="Genomic_DNA"/>
</dbReference>
<keyword evidence="3" id="KW-0067">ATP-binding</keyword>
<keyword evidence="9" id="KW-1185">Reference proteome</keyword>
<dbReference type="GO" id="GO:0030983">
    <property type="term" value="F:mismatched DNA binding"/>
    <property type="evidence" value="ECO:0007669"/>
    <property type="project" value="InterPro"/>
</dbReference>
<dbReference type="Gene3D" id="3.40.50.300">
    <property type="entry name" value="P-loop containing nucleotide triphosphate hydrolases"/>
    <property type="match status" value="1"/>
</dbReference>
<accession>C1MWA3</accession>
<evidence type="ECO:0000313" key="9">
    <source>
        <dbReference type="Proteomes" id="UP000001876"/>
    </source>
</evidence>
<evidence type="ECO:0000256" key="1">
    <source>
        <dbReference type="ARBA" id="ARBA00006271"/>
    </source>
</evidence>
<dbReference type="GO" id="GO:0005524">
    <property type="term" value="F:ATP binding"/>
    <property type="evidence" value="ECO:0007669"/>
    <property type="project" value="UniProtKB-KW"/>
</dbReference>
<dbReference type="STRING" id="564608.C1MWA3"/>
<dbReference type="GO" id="GO:0007131">
    <property type="term" value="P:reciprocal meiotic recombination"/>
    <property type="evidence" value="ECO:0007669"/>
    <property type="project" value="TreeGrafter"/>
</dbReference>
<keyword evidence="4" id="KW-0238">DNA-binding</keyword>
<evidence type="ECO:0000256" key="3">
    <source>
        <dbReference type="ARBA" id="ARBA00022840"/>
    </source>
</evidence>
<dbReference type="InterPro" id="IPR036187">
    <property type="entry name" value="DNA_mismatch_repair_MutS_sf"/>
</dbReference>
<dbReference type="GO" id="GO:0005634">
    <property type="term" value="C:nucleus"/>
    <property type="evidence" value="ECO:0007669"/>
    <property type="project" value="TreeGrafter"/>
</dbReference>
<dbReference type="SMART" id="SM00533">
    <property type="entry name" value="MUTSd"/>
    <property type="match status" value="1"/>
</dbReference>
<feature type="region of interest" description="Disordered" evidence="6">
    <location>
        <begin position="18"/>
        <end position="72"/>
    </location>
</feature>
<evidence type="ECO:0000259" key="7">
    <source>
        <dbReference type="PROSITE" id="PS00486"/>
    </source>
</evidence>
<dbReference type="Pfam" id="PF00488">
    <property type="entry name" value="MutS_V"/>
    <property type="match status" value="1"/>
</dbReference>
<evidence type="ECO:0000256" key="4">
    <source>
        <dbReference type="ARBA" id="ARBA00023125"/>
    </source>
</evidence>
<dbReference type="PROSITE" id="PS00486">
    <property type="entry name" value="DNA_MISMATCH_REPAIR_2"/>
    <property type="match status" value="1"/>
</dbReference>
<reference evidence="8 9" key="1">
    <citation type="journal article" date="2009" name="Science">
        <title>Green evolution and dynamic adaptations revealed by genomes of the marine picoeukaryotes Micromonas.</title>
        <authorList>
            <person name="Worden A.Z."/>
            <person name="Lee J.H."/>
            <person name="Mock T."/>
            <person name="Rouze P."/>
            <person name="Simmons M.P."/>
            <person name="Aerts A.L."/>
            <person name="Allen A.E."/>
            <person name="Cuvelier M.L."/>
            <person name="Derelle E."/>
            <person name="Everett M.V."/>
            <person name="Foulon E."/>
            <person name="Grimwood J."/>
            <person name="Gundlach H."/>
            <person name="Henrissat B."/>
            <person name="Napoli C."/>
            <person name="McDonald S.M."/>
            <person name="Parker M.S."/>
            <person name="Rombauts S."/>
            <person name="Salamov A."/>
            <person name="Von Dassow P."/>
            <person name="Badger J.H."/>
            <person name="Coutinho P.M."/>
            <person name="Demir E."/>
            <person name="Dubchak I."/>
            <person name="Gentemann C."/>
            <person name="Eikrem W."/>
            <person name="Gready J.E."/>
            <person name="John U."/>
            <person name="Lanier W."/>
            <person name="Lindquist E.A."/>
            <person name="Lucas S."/>
            <person name="Mayer K.F."/>
            <person name="Moreau H."/>
            <person name="Not F."/>
            <person name="Otillar R."/>
            <person name="Panaud O."/>
            <person name="Pangilinan J."/>
            <person name="Paulsen I."/>
            <person name="Piegu B."/>
            <person name="Poliakov A."/>
            <person name="Robbens S."/>
            <person name="Schmutz J."/>
            <person name="Toulza E."/>
            <person name="Wyss T."/>
            <person name="Zelensky A."/>
            <person name="Zhou K."/>
            <person name="Armbrust E.V."/>
            <person name="Bhattacharya D."/>
            <person name="Goodenough U.W."/>
            <person name="Van de Peer Y."/>
            <person name="Grigoriev I.V."/>
        </authorList>
    </citation>
    <scope>NUCLEOTIDE SEQUENCE [LARGE SCALE GENOMIC DNA]</scope>
    <source>
        <strain evidence="8 9">CCMP1545</strain>
    </source>
</reference>